<feature type="transmembrane region" description="Helical" evidence="1">
    <location>
        <begin position="201"/>
        <end position="223"/>
    </location>
</feature>
<keyword evidence="3" id="KW-1185">Reference proteome</keyword>
<name>Q6F129_MESFL</name>
<feature type="transmembrane region" description="Helical" evidence="1">
    <location>
        <begin position="160"/>
        <end position="181"/>
    </location>
</feature>
<dbReference type="Proteomes" id="UP000006647">
    <property type="component" value="Chromosome"/>
</dbReference>
<dbReference type="HOGENOM" id="CLU_1208648_0_0_14"/>
<dbReference type="RefSeq" id="WP_011183334.1">
    <property type="nucleotide sequence ID" value="NC_006055.1"/>
</dbReference>
<dbReference type="STRING" id="265311.Mfl435"/>
<dbReference type="KEGG" id="mfl:Mfl435"/>
<feature type="transmembrane region" description="Helical" evidence="1">
    <location>
        <begin position="54"/>
        <end position="75"/>
    </location>
</feature>
<evidence type="ECO:0000256" key="1">
    <source>
        <dbReference type="SAM" id="Phobius"/>
    </source>
</evidence>
<dbReference type="PaxDb" id="265311-Mfl435"/>
<proteinExistence type="predicted"/>
<accession>Q6F129</accession>
<reference evidence="2 3" key="1">
    <citation type="submission" date="2004-06" db="EMBL/GenBank/DDBJ databases">
        <authorList>
            <person name="Birren B.W."/>
            <person name="Stange-Thomann N."/>
            <person name="Hafez N."/>
            <person name="DeCaprio D."/>
            <person name="Fisher S."/>
            <person name="Butler J."/>
            <person name="Elkins T."/>
            <person name="Kodira C.D."/>
            <person name="Major J."/>
            <person name="Wang S."/>
            <person name="Nicol R."/>
            <person name="Nusbaum C."/>
        </authorList>
    </citation>
    <scope>NUCLEOTIDE SEQUENCE [LARGE SCALE GENOMIC DNA]</scope>
    <source>
        <strain evidence="3">ATCC 33453 / NBRC 100688 / NCTC 11704 / L1</strain>
    </source>
</reference>
<dbReference type="AlphaFoldDB" id="Q6F129"/>
<dbReference type="GeneID" id="2897819"/>
<evidence type="ECO:0000313" key="3">
    <source>
        <dbReference type="Proteomes" id="UP000006647"/>
    </source>
</evidence>
<dbReference type="PATRIC" id="fig|265311.5.peg.436"/>
<dbReference type="OrthoDB" id="390351at2"/>
<feature type="transmembrane region" description="Helical" evidence="1">
    <location>
        <begin position="87"/>
        <end position="115"/>
    </location>
</feature>
<gene>
    <name evidence="2" type="ordered locus">Mfl435</name>
</gene>
<dbReference type="EnsemblBacteria" id="AAT75794">
    <property type="protein sequence ID" value="AAT75794"/>
    <property type="gene ID" value="Mfl435"/>
</dbReference>
<keyword evidence="1" id="KW-0812">Transmembrane</keyword>
<feature type="transmembrane region" description="Helical" evidence="1">
    <location>
        <begin position="7"/>
        <end position="27"/>
    </location>
</feature>
<sequence length="228" mass="26484">MNRKKIIFLLQIITASLVSLFTILFLIDGIRLGVTSFFDHETGKEIIVREWTWIIPWIMSLLTSTGFWIITYFYKKNMTNTNKNKKITVWWLIYLICGLILFSIFQLLGIFLFHYFTISFFLSWIILGIVLIINIIFLSIEIDSNRIRNDFEIINTDMVIAYRLMLVSTIISGFVLIPLLWMIPMTIKTKKLTYTDENKTGFGVLVFLFGGLFGTICSIIIIASSSKK</sequence>
<organism evidence="2 3">
    <name type="scientific">Mesoplasma florum (strain ATCC 33453 / NBRC 100688 / NCTC 11704 / L1)</name>
    <name type="common">Acholeplasma florum</name>
    <dbReference type="NCBI Taxonomy" id="265311"/>
    <lineage>
        <taxon>Bacteria</taxon>
        <taxon>Bacillati</taxon>
        <taxon>Mycoplasmatota</taxon>
        <taxon>Mollicutes</taxon>
        <taxon>Entomoplasmatales</taxon>
        <taxon>Entomoplasmataceae</taxon>
        <taxon>Mesoplasma</taxon>
    </lineage>
</organism>
<dbReference type="EMBL" id="AE017263">
    <property type="protein sequence ID" value="AAT75794.1"/>
    <property type="molecule type" value="Genomic_DNA"/>
</dbReference>
<keyword evidence="1" id="KW-0472">Membrane</keyword>
<keyword evidence="1" id="KW-1133">Transmembrane helix</keyword>
<protein>
    <submittedName>
        <fullName evidence="2">Uncharacterized protein</fullName>
    </submittedName>
</protein>
<feature type="transmembrane region" description="Helical" evidence="1">
    <location>
        <begin position="121"/>
        <end position="140"/>
    </location>
</feature>
<evidence type="ECO:0000313" key="2">
    <source>
        <dbReference type="EMBL" id="AAT75794.1"/>
    </source>
</evidence>